<name>A0ABV4BF60_9GAMM</name>
<sequence length="316" mass="35431">MEKPRDVEMPEALRAWLVEVDEIKRKARERGFRRTVTNTRETWDTLTRRLVTEVPELPWIQDEMIAGPDYRVPVRLYDPDPDEPLPVALFVHGGGHISGSVAIYDPIARKLAEATRHVVVAIEYRLAPECPYPAALKDTMACAKRVFRLLEALGVPHRPRLALIGDSGGGALCATASHLAQYEPGIEIDRQVLLYPGLDYTLSQPSVITNGEGYLLERERIMWMFDAYLQNAENRRSVSPLFMDITPAYPPTLIVTAAFDPLHDEGALYATRLREAGIPVEHLDLPGVIHGFLNLEQLVPDACRQTYAAIGDFLRA</sequence>
<reference evidence="3 4" key="1">
    <citation type="submission" date="2024-05" db="EMBL/GenBank/DDBJ databases">
        <title>Genome Sequence and Characterization of the New Strain Purple Sulfur Bacterium of Genus Thioalkalicoccus.</title>
        <authorList>
            <person name="Bryantseva I.A."/>
            <person name="Kyndt J.A."/>
            <person name="Imhoff J.F."/>
        </authorList>
    </citation>
    <scope>NUCLEOTIDE SEQUENCE [LARGE SCALE GENOMIC DNA]</scope>
    <source>
        <strain evidence="3 4">Um2</strain>
    </source>
</reference>
<evidence type="ECO:0000256" key="1">
    <source>
        <dbReference type="ARBA" id="ARBA00022801"/>
    </source>
</evidence>
<comment type="caution">
    <text evidence="3">The sequence shown here is derived from an EMBL/GenBank/DDBJ whole genome shotgun (WGS) entry which is preliminary data.</text>
</comment>
<dbReference type="InterPro" id="IPR050300">
    <property type="entry name" value="GDXG_lipolytic_enzyme"/>
</dbReference>
<dbReference type="GO" id="GO:0016787">
    <property type="term" value="F:hydrolase activity"/>
    <property type="evidence" value="ECO:0007669"/>
    <property type="project" value="UniProtKB-KW"/>
</dbReference>
<dbReference type="Pfam" id="PF07859">
    <property type="entry name" value="Abhydrolase_3"/>
    <property type="match status" value="1"/>
</dbReference>
<evidence type="ECO:0000313" key="4">
    <source>
        <dbReference type="Proteomes" id="UP001564408"/>
    </source>
</evidence>
<keyword evidence="1 3" id="KW-0378">Hydrolase</keyword>
<evidence type="ECO:0000313" key="3">
    <source>
        <dbReference type="EMBL" id="MEY6433176.1"/>
    </source>
</evidence>
<dbReference type="EMBL" id="JBDKXB010000016">
    <property type="protein sequence ID" value="MEY6433176.1"/>
    <property type="molecule type" value="Genomic_DNA"/>
</dbReference>
<dbReference type="Gene3D" id="3.40.50.1820">
    <property type="entry name" value="alpha/beta hydrolase"/>
    <property type="match status" value="1"/>
</dbReference>
<dbReference type="RefSeq" id="WP_369667563.1">
    <property type="nucleotide sequence ID" value="NZ_JBDKXB010000016.1"/>
</dbReference>
<dbReference type="InterPro" id="IPR013094">
    <property type="entry name" value="AB_hydrolase_3"/>
</dbReference>
<dbReference type="Proteomes" id="UP001564408">
    <property type="component" value="Unassembled WGS sequence"/>
</dbReference>
<dbReference type="InterPro" id="IPR029058">
    <property type="entry name" value="AB_hydrolase_fold"/>
</dbReference>
<dbReference type="PANTHER" id="PTHR48081:SF8">
    <property type="entry name" value="ALPHA_BETA HYDROLASE FOLD-3 DOMAIN-CONTAINING PROTEIN-RELATED"/>
    <property type="match status" value="1"/>
</dbReference>
<organism evidence="3 4">
    <name type="scientific">Thioalkalicoccus limnaeus</name>
    <dbReference type="NCBI Taxonomy" id="120681"/>
    <lineage>
        <taxon>Bacteria</taxon>
        <taxon>Pseudomonadati</taxon>
        <taxon>Pseudomonadota</taxon>
        <taxon>Gammaproteobacteria</taxon>
        <taxon>Chromatiales</taxon>
        <taxon>Chromatiaceae</taxon>
        <taxon>Thioalkalicoccus</taxon>
    </lineage>
</organism>
<accession>A0ABV4BF60</accession>
<dbReference type="PANTHER" id="PTHR48081">
    <property type="entry name" value="AB HYDROLASE SUPERFAMILY PROTEIN C4A8.06C"/>
    <property type="match status" value="1"/>
</dbReference>
<evidence type="ECO:0000259" key="2">
    <source>
        <dbReference type="Pfam" id="PF07859"/>
    </source>
</evidence>
<keyword evidence="4" id="KW-1185">Reference proteome</keyword>
<feature type="domain" description="Alpha/beta hydrolase fold-3" evidence="2">
    <location>
        <begin position="89"/>
        <end position="293"/>
    </location>
</feature>
<dbReference type="SUPFAM" id="SSF53474">
    <property type="entry name" value="alpha/beta-Hydrolases"/>
    <property type="match status" value="1"/>
</dbReference>
<protein>
    <submittedName>
        <fullName evidence="3">Alpha/beta hydrolase</fullName>
    </submittedName>
</protein>
<gene>
    <name evidence="3" type="ORF">ABC977_12260</name>
</gene>
<proteinExistence type="predicted"/>